<evidence type="ECO:0000256" key="15">
    <source>
        <dbReference type="PIRSR" id="PIRSR006769-2"/>
    </source>
</evidence>
<comment type="cofactor">
    <cofactor evidence="13 16">
        <name>Zn(2+)</name>
        <dbReference type="ChEBI" id="CHEBI:29105"/>
    </cofactor>
    <text evidence="13 16">Binds 1 zinc ion.</text>
</comment>
<comment type="catalytic activity">
    <reaction evidence="13">
        <text>2,5-diamino-6-hydroxy-4-(5-phosphoribosylamino)-pyrimidine + H2O + H(+) = 5-amino-6-(5-phospho-D-ribosylamino)uracil + NH4(+)</text>
        <dbReference type="Rhea" id="RHEA:21868"/>
        <dbReference type="ChEBI" id="CHEBI:15377"/>
        <dbReference type="ChEBI" id="CHEBI:15378"/>
        <dbReference type="ChEBI" id="CHEBI:28938"/>
        <dbReference type="ChEBI" id="CHEBI:58453"/>
        <dbReference type="ChEBI" id="CHEBI:58614"/>
        <dbReference type="EC" id="3.5.4.26"/>
    </reaction>
</comment>
<comment type="pathway">
    <text evidence="2 13">Cofactor biosynthesis; riboflavin biosynthesis; 5-amino-6-(D-ribitylamino)uracil from GTP: step 2/4.</text>
</comment>
<feature type="binding site" evidence="15">
    <location>
        <position position="293"/>
    </location>
    <ligand>
        <name>substrate</name>
    </ligand>
</feature>
<evidence type="ECO:0000256" key="3">
    <source>
        <dbReference type="ARBA" id="ARBA00004910"/>
    </source>
</evidence>
<dbReference type="GO" id="GO:0008270">
    <property type="term" value="F:zinc ion binding"/>
    <property type="evidence" value="ECO:0007669"/>
    <property type="project" value="InterPro"/>
</dbReference>
<dbReference type="eggNOG" id="COG0117">
    <property type="taxonomic scope" value="Bacteria"/>
</dbReference>
<evidence type="ECO:0000259" key="17">
    <source>
        <dbReference type="PROSITE" id="PS51747"/>
    </source>
</evidence>
<dbReference type="InterPro" id="IPR002125">
    <property type="entry name" value="CMP_dCMP_dom"/>
</dbReference>
<dbReference type="FunFam" id="3.40.140.10:FF:000025">
    <property type="entry name" value="Riboflavin biosynthesis protein RibD"/>
    <property type="match status" value="1"/>
</dbReference>
<keyword evidence="11 13" id="KW-0560">Oxidoreductase</keyword>
<dbReference type="AlphaFoldDB" id="C5BS88"/>
<feature type="binding site" evidence="15">
    <location>
        <begin position="295"/>
        <end position="301"/>
    </location>
    <ligand>
        <name>NADP(+)</name>
        <dbReference type="ChEBI" id="CHEBI:58349"/>
    </ligand>
</feature>
<dbReference type="Proteomes" id="UP000009080">
    <property type="component" value="Chromosome"/>
</dbReference>
<evidence type="ECO:0000256" key="11">
    <source>
        <dbReference type="ARBA" id="ARBA00023002"/>
    </source>
</evidence>
<feature type="binding site" evidence="15">
    <location>
        <position position="160"/>
    </location>
    <ligand>
        <name>NADP(+)</name>
        <dbReference type="ChEBI" id="CHEBI:58349"/>
    </ligand>
</feature>
<gene>
    <name evidence="18" type="primary">ribD</name>
    <name evidence="18" type="ordered locus">TERTU_3704</name>
</gene>
<evidence type="ECO:0000313" key="19">
    <source>
        <dbReference type="Proteomes" id="UP000009080"/>
    </source>
</evidence>
<dbReference type="InterPro" id="IPR016192">
    <property type="entry name" value="APOBEC/CMP_deaminase_Zn-bd"/>
</dbReference>
<accession>C5BS88</accession>
<evidence type="ECO:0000256" key="1">
    <source>
        <dbReference type="ARBA" id="ARBA00002151"/>
    </source>
</evidence>
<dbReference type="Gene3D" id="3.40.430.10">
    <property type="entry name" value="Dihydrofolate Reductase, subunit A"/>
    <property type="match status" value="1"/>
</dbReference>
<dbReference type="InterPro" id="IPR011549">
    <property type="entry name" value="RibD_C"/>
</dbReference>
<evidence type="ECO:0000256" key="13">
    <source>
        <dbReference type="PIRNR" id="PIRNR006769"/>
    </source>
</evidence>
<evidence type="ECO:0000256" key="14">
    <source>
        <dbReference type="PIRSR" id="PIRSR006769-1"/>
    </source>
</evidence>
<dbReference type="InterPro" id="IPR016193">
    <property type="entry name" value="Cytidine_deaminase-like"/>
</dbReference>
<dbReference type="eggNOG" id="COG1985">
    <property type="taxonomic scope" value="Bacteria"/>
</dbReference>
<reference evidence="18 19" key="1">
    <citation type="journal article" date="2009" name="PLoS ONE">
        <title>The complete genome of Teredinibacter turnerae T7901: an intracellular endosymbiont of marine wood-boring bivalves (shipworms).</title>
        <authorList>
            <person name="Yang J.C."/>
            <person name="Madupu R."/>
            <person name="Durkin A.S."/>
            <person name="Ekborg N.A."/>
            <person name="Pedamallu C.S."/>
            <person name="Hostetler J.B."/>
            <person name="Radune D."/>
            <person name="Toms B.S."/>
            <person name="Henrissat B."/>
            <person name="Coutinho P.M."/>
            <person name="Schwarz S."/>
            <person name="Field L."/>
            <person name="Trindade-Silva A.E."/>
            <person name="Soares C.A.G."/>
            <person name="Elshahawi S."/>
            <person name="Hanora A."/>
            <person name="Schmidt E.W."/>
            <person name="Haygood M.G."/>
            <person name="Posfai J."/>
            <person name="Benner J."/>
            <person name="Madinger C."/>
            <person name="Nove J."/>
            <person name="Anton B."/>
            <person name="Chaudhary K."/>
            <person name="Foster J."/>
            <person name="Holman A."/>
            <person name="Kumar S."/>
            <person name="Lessard P.A."/>
            <person name="Luyten Y.A."/>
            <person name="Slatko B."/>
            <person name="Wood N."/>
            <person name="Wu B."/>
            <person name="Teplitski M."/>
            <person name="Mougous J.D."/>
            <person name="Ward N."/>
            <person name="Eisen J.A."/>
            <person name="Badger J.H."/>
            <person name="Distel D.L."/>
        </authorList>
    </citation>
    <scope>NUCLEOTIDE SEQUENCE [LARGE SCALE GENOMIC DNA]</scope>
    <source>
        <strain evidence="19">ATCC 39867 / T7901</strain>
    </source>
</reference>
<dbReference type="Pfam" id="PF01872">
    <property type="entry name" value="RibD_C"/>
    <property type="match status" value="1"/>
</dbReference>
<dbReference type="InterPro" id="IPR050765">
    <property type="entry name" value="Riboflavin_Biosynth_HTPR"/>
</dbReference>
<dbReference type="EMBL" id="CP001614">
    <property type="protein sequence ID" value="ACR10827.1"/>
    <property type="molecule type" value="Genomic_DNA"/>
</dbReference>
<keyword evidence="10 13" id="KW-0521">NADP</keyword>
<evidence type="ECO:0000256" key="6">
    <source>
        <dbReference type="ARBA" id="ARBA00022619"/>
    </source>
</evidence>
<dbReference type="GO" id="GO:0008835">
    <property type="term" value="F:diaminohydroxyphosphoribosylaminopyrimidine deaminase activity"/>
    <property type="evidence" value="ECO:0007669"/>
    <property type="project" value="UniProtKB-EC"/>
</dbReference>
<comment type="pathway">
    <text evidence="3 13">Cofactor biosynthesis; riboflavin biosynthesis; 5-amino-6-(D-ribitylamino)uracil from GTP: step 3/4.</text>
</comment>
<dbReference type="PIRSF" id="PIRSF006769">
    <property type="entry name" value="RibD"/>
    <property type="match status" value="1"/>
</dbReference>
<dbReference type="PANTHER" id="PTHR38011">
    <property type="entry name" value="DIHYDROFOLATE REDUCTASE FAMILY PROTEIN (AFU_ORTHOLOGUE AFUA_8G06820)"/>
    <property type="match status" value="1"/>
</dbReference>
<dbReference type="STRING" id="377629.TERTU_3704"/>
<feature type="binding site" evidence="15">
    <location>
        <position position="176"/>
    </location>
    <ligand>
        <name>NADP(+)</name>
        <dbReference type="ChEBI" id="CHEBI:58349"/>
    </ligand>
</feature>
<dbReference type="UniPathway" id="UPA00275">
    <property type="reaction ID" value="UER00401"/>
</dbReference>
<dbReference type="SUPFAM" id="SSF53597">
    <property type="entry name" value="Dihydrofolate reductase-like"/>
    <property type="match status" value="1"/>
</dbReference>
<dbReference type="NCBIfam" id="TIGR00227">
    <property type="entry name" value="ribD_Cterm"/>
    <property type="match status" value="1"/>
</dbReference>
<organism evidence="18 19">
    <name type="scientific">Teredinibacter turnerae (strain ATCC 39867 / T7901)</name>
    <dbReference type="NCBI Taxonomy" id="377629"/>
    <lineage>
        <taxon>Bacteria</taxon>
        <taxon>Pseudomonadati</taxon>
        <taxon>Pseudomonadota</taxon>
        <taxon>Gammaproteobacteria</taxon>
        <taxon>Cellvibrionales</taxon>
        <taxon>Cellvibrionaceae</taxon>
        <taxon>Teredinibacter</taxon>
    </lineage>
</organism>
<dbReference type="RefSeq" id="WP_015816939.1">
    <property type="nucleotide sequence ID" value="NC_012997.1"/>
</dbReference>
<dbReference type="SUPFAM" id="SSF53927">
    <property type="entry name" value="Cytidine deaminase-like"/>
    <property type="match status" value="1"/>
</dbReference>
<proteinExistence type="inferred from homology"/>
<dbReference type="PROSITE" id="PS00903">
    <property type="entry name" value="CYT_DCMP_DEAMINASES_1"/>
    <property type="match status" value="1"/>
</dbReference>
<evidence type="ECO:0000256" key="10">
    <source>
        <dbReference type="ARBA" id="ARBA00022857"/>
    </source>
</evidence>
<dbReference type="PANTHER" id="PTHR38011:SF7">
    <property type="entry name" value="2,5-DIAMINO-6-RIBOSYLAMINO-4(3H)-PYRIMIDINONE 5'-PHOSPHATE REDUCTASE"/>
    <property type="match status" value="1"/>
</dbReference>
<protein>
    <recommendedName>
        <fullName evidence="13">Riboflavin biosynthesis protein RibD</fullName>
    </recommendedName>
    <domain>
        <recommendedName>
            <fullName evidence="13">Diaminohydroxyphosphoribosylaminopyrimidine deaminase</fullName>
            <shortName evidence="13">DRAP deaminase</shortName>
            <ecNumber evidence="13">3.5.4.26</ecNumber>
        </recommendedName>
        <alternativeName>
            <fullName evidence="13">Riboflavin-specific deaminase</fullName>
        </alternativeName>
    </domain>
    <domain>
        <recommendedName>
            <fullName evidence="13">5-amino-6-(5-phosphoribosylamino)uracil reductase</fullName>
            <ecNumber evidence="13">1.1.1.193</ecNumber>
        </recommendedName>
        <alternativeName>
            <fullName evidence="13">HTP reductase</fullName>
        </alternativeName>
    </domain>
</protein>
<dbReference type="InterPro" id="IPR024072">
    <property type="entry name" value="DHFR-like_dom_sf"/>
</dbReference>
<comment type="similarity">
    <text evidence="4 13">In the N-terminal section; belongs to the cytidine and deoxycytidylate deaminase family.</text>
</comment>
<feature type="active site" description="Proton donor" evidence="14">
    <location>
        <position position="56"/>
    </location>
</feature>
<dbReference type="InterPro" id="IPR002734">
    <property type="entry name" value="RibDG_C"/>
</dbReference>
<evidence type="ECO:0000256" key="4">
    <source>
        <dbReference type="ARBA" id="ARBA00005259"/>
    </source>
</evidence>
<feature type="binding site" evidence="15">
    <location>
        <position position="206"/>
    </location>
    <ligand>
        <name>substrate</name>
    </ligand>
</feature>
<keyword evidence="6 13" id="KW-0686">Riboflavin biosynthesis</keyword>
<evidence type="ECO:0000256" key="9">
    <source>
        <dbReference type="ARBA" id="ARBA00022833"/>
    </source>
</evidence>
<dbReference type="NCBIfam" id="TIGR00326">
    <property type="entry name" value="eubact_ribD"/>
    <property type="match status" value="1"/>
</dbReference>
<comment type="function">
    <text evidence="1 13">Converts 2,5-diamino-6-(ribosylamino)-4(3h)-pyrimidinone 5'-phosphate into 5-amino-6-(ribosylamino)-2,4(1h,3h)-pyrimidinedione 5'-phosphate.</text>
</comment>
<dbReference type="EC" id="1.1.1.193" evidence="13"/>
<evidence type="ECO:0000313" key="18">
    <source>
        <dbReference type="EMBL" id="ACR10827.1"/>
    </source>
</evidence>
<keyword evidence="12" id="KW-0511">Multifunctional enzyme</keyword>
<dbReference type="GO" id="GO:0008703">
    <property type="term" value="F:5-amino-6-(5-phosphoribosylamino)uracil reductase activity"/>
    <property type="evidence" value="ECO:0007669"/>
    <property type="project" value="UniProtKB-EC"/>
</dbReference>
<evidence type="ECO:0000256" key="8">
    <source>
        <dbReference type="ARBA" id="ARBA00022801"/>
    </source>
</evidence>
<dbReference type="EC" id="3.5.4.26" evidence="13"/>
<comment type="catalytic activity">
    <reaction evidence="13">
        <text>5-amino-6-(5-phospho-D-ribitylamino)uracil + NADP(+) = 5-amino-6-(5-phospho-D-ribosylamino)uracil + NADPH + H(+)</text>
        <dbReference type="Rhea" id="RHEA:17845"/>
        <dbReference type="ChEBI" id="CHEBI:15378"/>
        <dbReference type="ChEBI" id="CHEBI:57783"/>
        <dbReference type="ChEBI" id="CHEBI:58349"/>
        <dbReference type="ChEBI" id="CHEBI:58421"/>
        <dbReference type="ChEBI" id="CHEBI:58453"/>
        <dbReference type="EC" id="1.1.1.193"/>
    </reaction>
</comment>
<evidence type="ECO:0000256" key="7">
    <source>
        <dbReference type="ARBA" id="ARBA00022723"/>
    </source>
</evidence>
<comment type="similarity">
    <text evidence="5 13">In the C-terminal section; belongs to the HTP reductase family.</text>
</comment>
<feature type="binding site" evidence="15">
    <location>
        <position position="228"/>
    </location>
    <ligand>
        <name>NADP(+)</name>
        <dbReference type="ChEBI" id="CHEBI:58349"/>
    </ligand>
</feature>
<dbReference type="HOGENOM" id="CLU_036590_1_2_6"/>
<dbReference type="KEGG" id="ttu:TERTU_3704"/>
<feature type="domain" description="CMP/dCMP-type deaminase" evidence="17">
    <location>
        <begin position="5"/>
        <end position="129"/>
    </location>
</feature>
<sequence length="363" mass="38951">MDFSTADTVFMQQALRLAEEGLNTTTPNPRVGCVLVKDGVVIGEGYHHRAGEPHAEVNALKSVIDRQQLAGATAYVTLEPCSHTGKTGPCADALVDAGIGRLVYAMEDPNPLVAGRGLDKLQRAGVVVDGPLLEEEALSLNLGFVKRMRTGLPLVRCKLAMSLDGRTAMRSGESKWITGPSARADVQKLRARSCAIITGVESVLLDDPLLTVRLPECERQPIRVIVDSQLRVDPSAEVFRQPGTTLVATCDAAKALNSELDTWPLPEKMGHVDLRELLLGLAEHYQCNEVLLETGAKLAGAFVAAGLVDELIVYVAAKLMGSDARPLLELPILTMGASLELTIKDVRAVGPDWRITAIPDPES</sequence>
<keyword evidence="19" id="KW-1185">Reference proteome</keyword>
<keyword evidence="7 13" id="KW-0479">Metal-binding</keyword>
<dbReference type="PROSITE" id="PS51747">
    <property type="entry name" value="CYT_DCMP_DEAMINASES_2"/>
    <property type="match status" value="1"/>
</dbReference>
<feature type="binding site" evidence="16">
    <location>
        <position position="81"/>
    </location>
    <ligand>
        <name>Zn(2+)</name>
        <dbReference type="ChEBI" id="CHEBI:29105"/>
        <note>catalytic</note>
    </ligand>
</feature>
<dbReference type="GO" id="GO:0050661">
    <property type="term" value="F:NADP binding"/>
    <property type="evidence" value="ECO:0007669"/>
    <property type="project" value="InterPro"/>
</dbReference>
<keyword evidence="9 13" id="KW-0862">Zinc</keyword>
<feature type="binding site" evidence="15">
    <location>
        <position position="213"/>
    </location>
    <ligand>
        <name>substrate</name>
    </ligand>
</feature>
<feature type="binding site" evidence="15">
    <location>
        <position position="174"/>
    </location>
    <ligand>
        <name>substrate</name>
    </ligand>
</feature>
<evidence type="ECO:0000256" key="16">
    <source>
        <dbReference type="PIRSR" id="PIRSR006769-3"/>
    </source>
</evidence>
<evidence type="ECO:0000256" key="12">
    <source>
        <dbReference type="ARBA" id="ARBA00023268"/>
    </source>
</evidence>
<dbReference type="CDD" id="cd01284">
    <property type="entry name" value="Riboflavin_deaminase-reductase"/>
    <property type="match status" value="1"/>
</dbReference>
<dbReference type="OrthoDB" id="9800865at2"/>
<dbReference type="InterPro" id="IPR004794">
    <property type="entry name" value="Eubact_RibD"/>
</dbReference>
<feature type="binding site" evidence="16">
    <location>
        <position position="54"/>
    </location>
    <ligand>
        <name>Zn(2+)</name>
        <dbReference type="ChEBI" id="CHEBI:29105"/>
        <note>catalytic</note>
    </ligand>
</feature>
<feature type="binding site" evidence="15">
    <location>
        <position position="210"/>
    </location>
    <ligand>
        <name>substrate</name>
    </ligand>
</feature>
<feature type="binding site" evidence="16">
    <location>
        <position position="90"/>
    </location>
    <ligand>
        <name>Zn(2+)</name>
        <dbReference type="ChEBI" id="CHEBI:29105"/>
        <note>catalytic</note>
    </ligand>
</feature>
<feature type="binding site" evidence="15">
    <location>
        <position position="190"/>
    </location>
    <ligand>
        <name>substrate</name>
    </ligand>
</feature>
<evidence type="ECO:0000256" key="5">
    <source>
        <dbReference type="ARBA" id="ARBA00007417"/>
    </source>
</evidence>
<keyword evidence="8 13" id="KW-0378">Hydrolase</keyword>
<dbReference type="Gene3D" id="3.40.140.10">
    <property type="entry name" value="Cytidine Deaminase, domain 2"/>
    <property type="match status" value="1"/>
</dbReference>
<dbReference type="GO" id="GO:0009231">
    <property type="term" value="P:riboflavin biosynthetic process"/>
    <property type="evidence" value="ECO:0007669"/>
    <property type="project" value="UniProtKB-UniPathway"/>
</dbReference>
<evidence type="ECO:0000256" key="2">
    <source>
        <dbReference type="ARBA" id="ARBA00004882"/>
    </source>
</evidence>
<name>C5BS88_TERTT</name>
<dbReference type="Pfam" id="PF00383">
    <property type="entry name" value="dCMP_cyt_deam_1"/>
    <property type="match status" value="1"/>
</dbReference>